<comment type="caution">
    <text evidence="1">The sequence shown here is derived from an EMBL/GenBank/DDBJ whole genome shotgun (WGS) entry which is preliminary data.</text>
</comment>
<organism evidence="1 2">
    <name type="scientific">Psophocarpus tetragonolobus</name>
    <name type="common">Winged bean</name>
    <name type="synonym">Dolichos tetragonolobus</name>
    <dbReference type="NCBI Taxonomy" id="3891"/>
    <lineage>
        <taxon>Eukaryota</taxon>
        <taxon>Viridiplantae</taxon>
        <taxon>Streptophyta</taxon>
        <taxon>Embryophyta</taxon>
        <taxon>Tracheophyta</taxon>
        <taxon>Spermatophyta</taxon>
        <taxon>Magnoliopsida</taxon>
        <taxon>eudicotyledons</taxon>
        <taxon>Gunneridae</taxon>
        <taxon>Pentapetalae</taxon>
        <taxon>rosids</taxon>
        <taxon>fabids</taxon>
        <taxon>Fabales</taxon>
        <taxon>Fabaceae</taxon>
        <taxon>Papilionoideae</taxon>
        <taxon>50 kb inversion clade</taxon>
        <taxon>NPAAA clade</taxon>
        <taxon>indigoferoid/millettioid clade</taxon>
        <taxon>Phaseoleae</taxon>
        <taxon>Psophocarpus</taxon>
    </lineage>
</organism>
<dbReference type="EMBL" id="JAYMYS010000003">
    <property type="protein sequence ID" value="KAK7400140.1"/>
    <property type="molecule type" value="Genomic_DNA"/>
</dbReference>
<gene>
    <name evidence="1" type="ORF">VNO78_11340</name>
</gene>
<dbReference type="AlphaFoldDB" id="A0AAN9SNS9"/>
<accession>A0AAN9SNS9</accession>
<protein>
    <submittedName>
        <fullName evidence="1">Uncharacterized protein</fullName>
    </submittedName>
</protein>
<evidence type="ECO:0000313" key="1">
    <source>
        <dbReference type="EMBL" id="KAK7400140.1"/>
    </source>
</evidence>
<name>A0AAN9SNS9_PSOTE</name>
<keyword evidence="2" id="KW-1185">Reference proteome</keyword>
<evidence type="ECO:0000313" key="2">
    <source>
        <dbReference type="Proteomes" id="UP001386955"/>
    </source>
</evidence>
<proteinExistence type="predicted"/>
<dbReference type="Proteomes" id="UP001386955">
    <property type="component" value="Unassembled WGS sequence"/>
</dbReference>
<sequence>MARCAAKSRWSGRLKRNLRLSLRYPPFIPVKQHRRRPHGRAGTSGRAAGPGGRLGCDCRRLAHMFRSLCIGFPCQKGSRPFHIQAAWATHHEFEQVVKKASDRCIHNFVNDLNACDTGAGLCHLTSTGRVLFYFGLERNEEIKGILGILSSERIHKYLGFPMFQRS</sequence>
<reference evidence="1 2" key="1">
    <citation type="submission" date="2024-01" db="EMBL/GenBank/DDBJ databases">
        <title>The genomes of 5 underutilized Papilionoideae crops provide insights into root nodulation and disease resistanc.</title>
        <authorList>
            <person name="Jiang F."/>
        </authorList>
    </citation>
    <scope>NUCLEOTIDE SEQUENCE [LARGE SCALE GENOMIC DNA]</scope>
    <source>
        <strain evidence="1">DUOXIRENSHENG_FW03</strain>
        <tissue evidence="1">Leaves</tissue>
    </source>
</reference>